<evidence type="ECO:0000313" key="2">
    <source>
        <dbReference type="EMBL" id="PFG32572.1"/>
    </source>
</evidence>
<accession>A0A2A9E2Y1</accession>
<proteinExistence type="predicted"/>
<evidence type="ECO:0000256" key="1">
    <source>
        <dbReference type="SAM" id="MobiDB-lite"/>
    </source>
</evidence>
<comment type="caution">
    <text evidence="2">The sequence shown here is derived from an EMBL/GenBank/DDBJ whole genome shotgun (WGS) entry which is preliminary data.</text>
</comment>
<protein>
    <submittedName>
        <fullName evidence="2">Uncharacterized protein</fullName>
    </submittedName>
</protein>
<feature type="region of interest" description="Disordered" evidence="1">
    <location>
        <begin position="56"/>
        <end position="77"/>
    </location>
</feature>
<gene>
    <name evidence="2" type="ORF">ATL42_0412</name>
</gene>
<dbReference type="OrthoDB" id="3731420at2"/>
<organism evidence="2 3">
    <name type="scientific">Sanguibacter antarcticus</name>
    <dbReference type="NCBI Taxonomy" id="372484"/>
    <lineage>
        <taxon>Bacteria</taxon>
        <taxon>Bacillati</taxon>
        <taxon>Actinomycetota</taxon>
        <taxon>Actinomycetes</taxon>
        <taxon>Micrococcales</taxon>
        <taxon>Sanguibacteraceae</taxon>
        <taxon>Sanguibacter</taxon>
    </lineage>
</organism>
<reference evidence="2 3" key="1">
    <citation type="submission" date="2017-10" db="EMBL/GenBank/DDBJ databases">
        <title>Sequencing the genomes of 1000 actinobacteria strains.</title>
        <authorList>
            <person name="Klenk H.-P."/>
        </authorList>
    </citation>
    <scope>NUCLEOTIDE SEQUENCE [LARGE SCALE GENOMIC DNA]</scope>
    <source>
        <strain evidence="2 3">DSM 18966</strain>
    </source>
</reference>
<name>A0A2A9E2Y1_9MICO</name>
<dbReference type="EMBL" id="PDJG01000001">
    <property type="protein sequence ID" value="PFG32572.1"/>
    <property type="molecule type" value="Genomic_DNA"/>
</dbReference>
<dbReference type="InterPro" id="IPR045596">
    <property type="entry name" value="DUF6459"/>
</dbReference>
<feature type="region of interest" description="Disordered" evidence="1">
    <location>
        <begin position="1"/>
        <end position="42"/>
    </location>
</feature>
<dbReference type="Proteomes" id="UP000225548">
    <property type="component" value="Unassembled WGS sequence"/>
</dbReference>
<dbReference type="Pfam" id="PF20060">
    <property type="entry name" value="DUF6459"/>
    <property type="match status" value="1"/>
</dbReference>
<keyword evidence="3" id="KW-1185">Reference proteome</keyword>
<dbReference type="AlphaFoldDB" id="A0A2A9E2Y1"/>
<evidence type="ECO:0000313" key="3">
    <source>
        <dbReference type="Proteomes" id="UP000225548"/>
    </source>
</evidence>
<dbReference type="RefSeq" id="WP_098453926.1">
    <property type="nucleotide sequence ID" value="NZ_PDJG01000001.1"/>
</dbReference>
<sequence>MTAPALRPTVRPAPARGTTADRPAADRSTTSVQRAVVPPAPRRADFATATAMLTPRTRRPAGPREFSHAAAGPLPARDESGIRPPAELGDPTALCCAVAHAAIESLRGIRPLTQLARSVSPEIFDALHARAQVRVAARRRAAGSLPANQERQLRSRVRRARVVRIAPGVAEATVVVDDVDRVRAAAVRVEEHRGRWRVVVLEIG</sequence>